<evidence type="ECO:0000256" key="3">
    <source>
        <dbReference type="ARBA" id="ARBA00022617"/>
    </source>
</evidence>
<dbReference type="PROSITE" id="PS00086">
    <property type="entry name" value="CYTOCHROME_P450"/>
    <property type="match status" value="1"/>
</dbReference>
<dbReference type="InterPro" id="IPR017972">
    <property type="entry name" value="Cyt_P450_CS"/>
</dbReference>
<feature type="transmembrane region" description="Helical" evidence="12">
    <location>
        <begin position="7"/>
        <end position="27"/>
    </location>
</feature>
<sequence>MSNMDEIWFYIISIISLIFLLSKIFLLKQASPKNLPPSPPALPIIGHMHLLKNPLHKTLQNLSNQYGPIISLKFGFRNVLIISSPTLLDDCFNKNDIILANRPRLLVGEILNNNYTTIMAAPYGRHWRNLRRIAACEIFSMNSITMCLSNREQEVRILLKDLFKSSSTSFKKVEMKSKLSELSFNIIMRRISGKRYFGEESKHIRDIISEIFEMNGSSNPGDFLPFLQWIDFQGIKKRMLRLQKELDEFAQGLIDEHRNHKNSCTQGQGRTKTMIDNMLSLQESEPQNYSDEFIKSLILSIIVAADTTVATMEWTMSLLLNHPEVLKKAEAEIRQAIGQDRLVDESDYPNLPYLQSIIKESMRFKTVGPLLIPHAPSKDCIIKGYHVPQGTMLIVNAWAVHMDPKVWEDPTSFKPERFEDLEDEAHKLIPFGLGRRACPGSGLANRVISLALASLIQCFEWERTNEDVVDMFEGIRFTVPKPQPLEALCKARESMINVLEKI</sequence>
<evidence type="ECO:0000256" key="9">
    <source>
        <dbReference type="ARBA" id="ARBA00023033"/>
    </source>
</evidence>
<dbReference type="InterPro" id="IPR002401">
    <property type="entry name" value="Cyt_P450_E_grp-I"/>
</dbReference>
<evidence type="ECO:0008006" key="15">
    <source>
        <dbReference type="Google" id="ProtNLM"/>
    </source>
</evidence>
<keyword evidence="14" id="KW-1185">Reference proteome</keyword>
<dbReference type="EMBL" id="JARPOI010000002">
    <property type="protein sequence ID" value="KAJ9186731.1"/>
    <property type="molecule type" value="Genomic_DNA"/>
</dbReference>
<dbReference type="PANTHER" id="PTHR47947:SF62">
    <property type="entry name" value="CYTOCHROME P450, FAMILY 81, SUBFAMILY D, POLYPEPTIDE 5"/>
    <property type="match status" value="1"/>
</dbReference>
<accession>A0ABQ9N326</accession>
<dbReference type="PANTHER" id="PTHR47947">
    <property type="entry name" value="CYTOCHROME P450 82C3-RELATED"/>
    <property type="match status" value="1"/>
</dbReference>
<gene>
    <name evidence="13" type="ORF">P3X46_002274</name>
</gene>
<dbReference type="PRINTS" id="PR00463">
    <property type="entry name" value="EP450I"/>
</dbReference>
<evidence type="ECO:0000256" key="7">
    <source>
        <dbReference type="ARBA" id="ARBA00023002"/>
    </source>
</evidence>
<dbReference type="SUPFAM" id="SSF48264">
    <property type="entry name" value="Cytochrome P450"/>
    <property type="match status" value="1"/>
</dbReference>
<evidence type="ECO:0000256" key="1">
    <source>
        <dbReference type="ARBA" id="ARBA00004167"/>
    </source>
</evidence>
<keyword evidence="9 11" id="KW-0503">Monooxygenase</keyword>
<comment type="similarity">
    <text evidence="2 11">Belongs to the cytochrome P450 family.</text>
</comment>
<dbReference type="InterPro" id="IPR050651">
    <property type="entry name" value="Plant_Cytochrome_P450_Monoox"/>
</dbReference>
<dbReference type="InterPro" id="IPR001128">
    <property type="entry name" value="Cyt_P450"/>
</dbReference>
<dbReference type="Pfam" id="PF00067">
    <property type="entry name" value="p450"/>
    <property type="match status" value="1"/>
</dbReference>
<evidence type="ECO:0000313" key="14">
    <source>
        <dbReference type="Proteomes" id="UP001174677"/>
    </source>
</evidence>
<comment type="subcellular location">
    <subcellularLocation>
        <location evidence="1">Membrane</location>
        <topology evidence="1">Single-pass membrane protein</topology>
    </subcellularLocation>
</comment>
<protein>
    <recommendedName>
        <fullName evidence="15">Cytochrome P450</fullName>
    </recommendedName>
</protein>
<dbReference type="Gene3D" id="1.10.630.10">
    <property type="entry name" value="Cytochrome P450"/>
    <property type="match status" value="1"/>
</dbReference>
<keyword evidence="5 11" id="KW-0479">Metal-binding</keyword>
<keyword evidence="6 12" id="KW-1133">Transmembrane helix</keyword>
<evidence type="ECO:0000256" key="2">
    <source>
        <dbReference type="ARBA" id="ARBA00010617"/>
    </source>
</evidence>
<keyword evidence="8 11" id="KW-0408">Iron</keyword>
<reference evidence="13" key="1">
    <citation type="journal article" date="2023" name="Plant Biotechnol. J.">
        <title>Chromosome-level wild Hevea brasiliensis genome provides new tools for genomic-assisted breeding and valuable loci to elevate rubber yield.</title>
        <authorList>
            <person name="Cheng H."/>
            <person name="Song X."/>
            <person name="Hu Y."/>
            <person name="Wu T."/>
            <person name="Yang Q."/>
            <person name="An Z."/>
            <person name="Feng S."/>
            <person name="Deng Z."/>
            <person name="Wu W."/>
            <person name="Zeng X."/>
            <person name="Tu M."/>
            <person name="Wang X."/>
            <person name="Huang H."/>
        </authorList>
    </citation>
    <scope>NUCLEOTIDE SEQUENCE</scope>
    <source>
        <strain evidence="13">MT/VB/25A 57/8</strain>
    </source>
</reference>
<evidence type="ECO:0000256" key="6">
    <source>
        <dbReference type="ARBA" id="ARBA00022989"/>
    </source>
</evidence>
<evidence type="ECO:0000256" key="4">
    <source>
        <dbReference type="ARBA" id="ARBA00022692"/>
    </source>
</evidence>
<dbReference type="Proteomes" id="UP001174677">
    <property type="component" value="Chromosome 2"/>
</dbReference>
<evidence type="ECO:0000256" key="12">
    <source>
        <dbReference type="SAM" id="Phobius"/>
    </source>
</evidence>
<keyword evidence="4 12" id="KW-0812">Transmembrane</keyword>
<evidence type="ECO:0000256" key="11">
    <source>
        <dbReference type="RuleBase" id="RU000461"/>
    </source>
</evidence>
<evidence type="ECO:0000256" key="8">
    <source>
        <dbReference type="ARBA" id="ARBA00023004"/>
    </source>
</evidence>
<keyword evidence="7 11" id="KW-0560">Oxidoreductase</keyword>
<name>A0ABQ9N326_HEVBR</name>
<dbReference type="CDD" id="cd20653">
    <property type="entry name" value="CYP81"/>
    <property type="match status" value="1"/>
</dbReference>
<evidence type="ECO:0000313" key="13">
    <source>
        <dbReference type="EMBL" id="KAJ9186731.1"/>
    </source>
</evidence>
<keyword evidence="3 11" id="KW-0349">Heme</keyword>
<evidence type="ECO:0000256" key="10">
    <source>
        <dbReference type="ARBA" id="ARBA00023136"/>
    </source>
</evidence>
<organism evidence="13 14">
    <name type="scientific">Hevea brasiliensis</name>
    <name type="common">Para rubber tree</name>
    <name type="synonym">Siphonia brasiliensis</name>
    <dbReference type="NCBI Taxonomy" id="3981"/>
    <lineage>
        <taxon>Eukaryota</taxon>
        <taxon>Viridiplantae</taxon>
        <taxon>Streptophyta</taxon>
        <taxon>Embryophyta</taxon>
        <taxon>Tracheophyta</taxon>
        <taxon>Spermatophyta</taxon>
        <taxon>Magnoliopsida</taxon>
        <taxon>eudicotyledons</taxon>
        <taxon>Gunneridae</taxon>
        <taxon>Pentapetalae</taxon>
        <taxon>rosids</taxon>
        <taxon>fabids</taxon>
        <taxon>Malpighiales</taxon>
        <taxon>Euphorbiaceae</taxon>
        <taxon>Crotonoideae</taxon>
        <taxon>Micrandreae</taxon>
        <taxon>Hevea</taxon>
    </lineage>
</organism>
<keyword evidence="10 12" id="KW-0472">Membrane</keyword>
<dbReference type="InterPro" id="IPR036396">
    <property type="entry name" value="Cyt_P450_sf"/>
</dbReference>
<evidence type="ECO:0000256" key="5">
    <source>
        <dbReference type="ARBA" id="ARBA00022723"/>
    </source>
</evidence>
<comment type="caution">
    <text evidence="13">The sequence shown here is derived from an EMBL/GenBank/DDBJ whole genome shotgun (WGS) entry which is preliminary data.</text>
</comment>
<proteinExistence type="inferred from homology"/>
<dbReference type="PRINTS" id="PR00385">
    <property type="entry name" value="P450"/>
</dbReference>